<dbReference type="PROSITE" id="PS50056">
    <property type="entry name" value="TYR_PHOSPHATASE_2"/>
    <property type="match status" value="1"/>
</dbReference>
<dbReference type="InterPro" id="IPR000387">
    <property type="entry name" value="Tyr_Pase_dom"/>
</dbReference>
<name>A0A4U6QJ97_9ACTN</name>
<evidence type="ECO:0000313" key="5">
    <source>
        <dbReference type="EMBL" id="TKV60544.1"/>
    </source>
</evidence>
<keyword evidence="6" id="KW-1185">Reference proteome</keyword>
<organism evidence="5 6">
    <name type="scientific">Nakamurella flava</name>
    <dbReference type="NCBI Taxonomy" id="2576308"/>
    <lineage>
        <taxon>Bacteria</taxon>
        <taxon>Bacillati</taxon>
        <taxon>Actinomycetota</taxon>
        <taxon>Actinomycetes</taxon>
        <taxon>Nakamurellales</taxon>
        <taxon>Nakamurellaceae</taxon>
        <taxon>Nakamurella</taxon>
    </lineage>
</organism>
<dbReference type="CDD" id="cd14498">
    <property type="entry name" value="DSP"/>
    <property type="match status" value="1"/>
</dbReference>
<dbReference type="RefSeq" id="WP_137447848.1">
    <property type="nucleotide sequence ID" value="NZ_SZZH01000001.1"/>
</dbReference>
<comment type="caution">
    <text evidence="5">The sequence shown here is derived from an EMBL/GenBank/DDBJ whole genome shotgun (WGS) entry which is preliminary data.</text>
</comment>
<dbReference type="Proteomes" id="UP000306985">
    <property type="component" value="Unassembled WGS sequence"/>
</dbReference>
<dbReference type="GO" id="GO:0004721">
    <property type="term" value="F:phosphoprotein phosphatase activity"/>
    <property type="evidence" value="ECO:0007669"/>
    <property type="project" value="UniProtKB-KW"/>
</dbReference>
<dbReference type="InterPro" id="IPR020422">
    <property type="entry name" value="TYR_PHOSPHATASE_DUAL_dom"/>
</dbReference>
<proteinExistence type="predicted"/>
<dbReference type="AlphaFoldDB" id="A0A4U6QJ97"/>
<reference evidence="5 6" key="1">
    <citation type="submission" date="2019-05" db="EMBL/GenBank/DDBJ databases">
        <title>Nakamurella sp. N5BH11, whole genome shotgun sequence.</title>
        <authorList>
            <person name="Tuo L."/>
        </authorList>
    </citation>
    <scope>NUCLEOTIDE SEQUENCE [LARGE SCALE GENOMIC DNA]</scope>
    <source>
        <strain evidence="5 6">N5BH11</strain>
    </source>
</reference>
<protein>
    <submittedName>
        <fullName evidence="5">Protein tyrosine phosphatase</fullName>
    </submittedName>
</protein>
<dbReference type="InterPro" id="IPR029021">
    <property type="entry name" value="Prot-tyrosine_phosphatase-like"/>
</dbReference>
<accession>A0A4U6QJ97</accession>
<dbReference type="InterPro" id="IPR000340">
    <property type="entry name" value="Dual-sp_phosphatase_cat-dom"/>
</dbReference>
<dbReference type="PROSITE" id="PS00383">
    <property type="entry name" value="TYR_PHOSPHATASE_1"/>
    <property type="match status" value="1"/>
</dbReference>
<dbReference type="SUPFAM" id="SSF52799">
    <property type="entry name" value="(Phosphotyrosine protein) phosphatases II"/>
    <property type="match status" value="1"/>
</dbReference>
<evidence type="ECO:0000313" key="6">
    <source>
        <dbReference type="Proteomes" id="UP000306985"/>
    </source>
</evidence>
<evidence type="ECO:0000256" key="2">
    <source>
        <dbReference type="ARBA" id="ARBA00022912"/>
    </source>
</evidence>
<sequence length="205" mass="22351">MSADPRRSALVDARVTDAPQSTGPDAVVADAPHPDPTRIDIAVDPTRQRMVGVTAHGLHEFDVPFVSEIADNLWLGGCEDGLVLPDFIDHVVSLYPWESYEVRHRLRSRTEVRMLDSVDQGFEQVDELAAWVNECRTTGPVLVHCQAGLNRSSLVAARALMLAGSTADDAIATLRQRRSPACLCNPSFEGWLRALDGDRPPTAAS</sequence>
<dbReference type="SMART" id="SM00195">
    <property type="entry name" value="DSPc"/>
    <property type="match status" value="1"/>
</dbReference>
<evidence type="ECO:0000259" key="4">
    <source>
        <dbReference type="PROSITE" id="PS50056"/>
    </source>
</evidence>
<dbReference type="Gene3D" id="3.90.190.10">
    <property type="entry name" value="Protein tyrosine phosphatase superfamily"/>
    <property type="match status" value="1"/>
</dbReference>
<dbReference type="Pfam" id="PF00782">
    <property type="entry name" value="DSPc"/>
    <property type="match status" value="1"/>
</dbReference>
<evidence type="ECO:0000256" key="1">
    <source>
        <dbReference type="ARBA" id="ARBA00022801"/>
    </source>
</evidence>
<keyword evidence="1" id="KW-0378">Hydrolase</keyword>
<gene>
    <name evidence="5" type="ORF">FDO65_02215</name>
</gene>
<dbReference type="InterPro" id="IPR016130">
    <property type="entry name" value="Tyr_Pase_AS"/>
</dbReference>
<evidence type="ECO:0000256" key="3">
    <source>
        <dbReference type="SAM" id="MobiDB-lite"/>
    </source>
</evidence>
<keyword evidence="2" id="KW-0904">Protein phosphatase</keyword>
<feature type="domain" description="Tyrosine specific protein phosphatases" evidence="4">
    <location>
        <begin position="112"/>
        <end position="178"/>
    </location>
</feature>
<feature type="region of interest" description="Disordered" evidence="3">
    <location>
        <begin position="1"/>
        <end position="27"/>
    </location>
</feature>
<dbReference type="OrthoDB" id="5197106at2"/>
<dbReference type="EMBL" id="SZZH01000001">
    <property type="protein sequence ID" value="TKV60544.1"/>
    <property type="molecule type" value="Genomic_DNA"/>
</dbReference>